<accession>A0ABR3LEV1</accession>
<organism evidence="1 2">
    <name type="scientific">Cirrhinus molitorella</name>
    <name type="common">mud carp</name>
    <dbReference type="NCBI Taxonomy" id="172907"/>
    <lineage>
        <taxon>Eukaryota</taxon>
        <taxon>Metazoa</taxon>
        <taxon>Chordata</taxon>
        <taxon>Craniata</taxon>
        <taxon>Vertebrata</taxon>
        <taxon>Euteleostomi</taxon>
        <taxon>Actinopterygii</taxon>
        <taxon>Neopterygii</taxon>
        <taxon>Teleostei</taxon>
        <taxon>Ostariophysi</taxon>
        <taxon>Cypriniformes</taxon>
        <taxon>Cyprinidae</taxon>
        <taxon>Labeoninae</taxon>
        <taxon>Labeonini</taxon>
        <taxon>Cirrhinus</taxon>
    </lineage>
</organism>
<reference evidence="1 2" key="1">
    <citation type="submission" date="2023-09" db="EMBL/GenBank/DDBJ databases">
        <authorList>
            <person name="Wang M."/>
        </authorList>
    </citation>
    <scope>NUCLEOTIDE SEQUENCE [LARGE SCALE GENOMIC DNA]</scope>
    <source>
        <strain evidence="1">GT-2023</strain>
        <tissue evidence="1">Liver</tissue>
    </source>
</reference>
<evidence type="ECO:0000313" key="2">
    <source>
        <dbReference type="Proteomes" id="UP001558613"/>
    </source>
</evidence>
<evidence type="ECO:0000313" key="1">
    <source>
        <dbReference type="EMBL" id="KAL1251421.1"/>
    </source>
</evidence>
<keyword evidence="2" id="KW-1185">Reference proteome</keyword>
<name>A0ABR3LEV1_9TELE</name>
<dbReference type="EMBL" id="JAYMGO010000022">
    <property type="protein sequence ID" value="KAL1251421.1"/>
    <property type="molecule type" value="Genomic_DNA"/>
</dbReference>
<protein>
    <submittedName>
        <fullName evidence="1">Uncharacterized protein</fullName>
    </submittedName>
</protein>
<comment type="caution">
    <text evidence="1">The sequence shown here is derived from an EMBL/GenBank/DDBJ whole genome shotgun (WGS) entry which is preliminary data.</text>
</comment>
<dbReference type="Proteomes" id="UP001558613">
    <property type="component" value="Unassembled WGS sequence"/>
</dbReference>
<proteinExistence type="predicted"/>
<gene>
    <name evidence="1" type="ORF">QQF64_019217</name>
</gene>
<sequence length="70" mass="8095">MAYRKTEKAKVKCQRTRWSLKQLMLSQHKDHEETTPVRFPSSADGWQITVTLIVPGCGECRFPSSWDIVT</sequence>